<dbReference type="Pfam" id="PF00665">
    <property type="entry name" value="rve"/>
    <property type="match status" value="1"/>
</dbReference>
<dbReference type="AlphaFoldDB" id="A0AAQ3XC53"/>
<dbReference type="Pfam" id="PF17921">
    <property type="entry name" value="Integrase_H2C2"/>
    <property type="match status" value="1"/>
</dbReference>
<evidence type="ECO:0000259" key="7">
    <source>
        <dbReference type="PROSITE" id="PS50994"/>
    </source>
</evidence>
<dbReference type="GO" id="GO:0003964">
    <property type="term" value="F:RNA-directed DNA polymerase activity"/>
    <property type="evidence" value="ECO:0007669"/>
    <property type="project" value="UniProtKB-KW"/>
</dbReference>
<evidence type="ECO:0000256" key="2">
    <source>
        <dbReference type="ARBA" id="ARBA00022695"/>
    </source>
</evidence>
<dbReference type="InterPro" id="IPR041588">
    <property type="entry name" value="Integrase_H2C2"/>
</dbReference>
<keyword evidence="5" id="KW-0378">Hydrolase</keyword>
<keyword evidence="2" id="KW-0548">Nucleotidyltransferase</keyword>
<dbReference type="GO" id="GO:0016787">
    <property type="term" value="F:hydrolase activity"/>
    <property type="evidence" value="ECO:0007669"/>
    <property type="project" value="UniProtKB-KW"/>
</dbReference>
<accession>A0AAQ3XC53</accession>
<dbReference type="InterPro" id="IPR001584">
    <property type="entry name" value="Integrase_cat-core"/>
</dbReference>
<keyword evidence="3" id="KW-0540">Nuclease</keyword>
<name>A0AAQ3XC53_PASNO</name>
<reference evidence="8 9" key="1">
    <citation type="submission" date="2024-02" db="EMBL/GenBank/DDBJ databases">
        <title>High-quality chromosome-scale genome assembly of Pensacola bahiagrass (Paspalum notatum Flugge var. saurae).</title>
        <authorList>
            <person name="Vega J.M."/>
            <person name="Podio M."/>
            <person name="Orjuela J."/>
            <person name="Siena L.A."/>
            <person name="Pessino S.C."/>
            <person name="Combes M.C."/>
            <person name="Mariac C."/>
            <person name="Albertini E."/>
            <person name="Pupilli F."/>
            <person name="Ortiz J.P.A."/>
            <person name="Leblanc O."/>
        </authorList>
    </citation>
    <scope>NUCLEOTIDE SEQUENCE [LARGE SCALE GENOMIC DNA]</scope>
    <source>
        <strain evidence="8">R1</strain>
        <tissue evidence="8">Leaf</tissue>
    </source>
</reference>
<dbReference type="Pfam" id="PF17917">
    <property type="entry name" value="RT_RNaseH"/>
    <property type="match status" value="1"/>
</dbReference>
<dbReference type="SUPFAM" id="SSF53098">
    <property type="entry name" value="Ribonuclease H-like"/>
    <property type="match status" value="1"/>
</dbReference>
<dbReference type="InterPro" id="IPR043128">
    <property type="entry name" value="Rev_trsase/Diguanyl_cyclase"/>
</dbReference>
<dbReference type="InterPro" id="IPR000477">
    <property type="entry name" value="RT_dom"/>
</dbReference>
<feature type="domain" description="Integrase catalytic" evidence="7">
    <location>
        <begin position="563"/>
        <end position="730"/>
    </location>
</feature>
<dbReference type="FunFam" id="3.10.20.370:FF:000001">
    <property type="entry name" value="Retrovirus-related Pol polyprotein from transposon 17.6-like protein"/>
    <property type="match status" value="1"/>
</dbReference>
<keyword evidence="1" id="KW-0808">Transferase</keyword>
<keyword evidence="4" id="KW-0255">Endonuclease</keyword>
<evidence type="ECO:0000256" key="6">
    <source>
        <dbReference type="ARBA" id="ARBA00022918"/>
    </source>
</evidence>
<evidence type="ECO:0000313" key="8">
    <source>
        <dbReference type="EMBL" id="WVZ93538.1"/>
    </source>
</evidence>
<dbReference type="Gene3D" id="3.30.420.10">
    <property type="entry name" value="Ribonuclease H-like superfamily/Ribonuclease H"/>
    <property type="match status" value="1"/>
</dbReference>
<dbReference type="GO" id="GO:0003676">
    <property type="term" value="F:nucleic acid binding"/>
    <property type="evidence" value="ECO:0007669"/>
    <property type="project" value="InterPro"/>
</dbReference>
<sequence>MREVVKKEVLKLLHAGIIYPMQDSEWVSPVQVVPKKGGMTVVKNQNNELIPQRTVTGWRMCIDYRKLNAATRKDHFPLPFIDEMLERLANHSFFCYLDGYSGYHQIPIHPDDQSKTTFTCPYGTFAYRRMSFGLCNAPASFQRCMMAIFSDLIENIMEVFMDNFSVYGKTFDRCLENLEKVLQRCKEVDLVLNWEKCHFMVREGIVLGHKVSERGIEVDRAKIKVIEQLPPPKNLKALRSFLGHAGFYRRFIKNFSFIARPLSNLLAKDTPFVFDDACLEAFHTLKKALVTAPIIQPPDWNAPFEIMCDASDYAVGAVLGQSKDRKHHAISYASKTLTGPQLNYSTTEKELLAVVFAIDKFRSYLVGAKVIIYTDHAALKYLLTKKDAKPRLIQWVLLLQEFDIEIRDKKGVENLVADHLSRMQFEETSSLPIDDYMRDDTLLKVTTSQPWYADLVNYMVTGYIPKEVDKRKLVHDSRFYLWDDPYLYKLCADGLLRRCIPACEFPQILDRCHSSSYGGHYGAYRTHAKIWQSGFYWPNMYDDAKEFVRRCSKCQRQGNINPRDAMPLTSNLQLDVFDVWGIDFMGPFRKCGDKEYILIAVDYVSKWVEALPCSAADSRHSIRMFYDTIFPRFGTPRVIISDGGPHFIDKRFKRCLAELGVDHRVATPYHPQTSGQAETSNKQIKNILQKTVEAMGKDWVSKLPDALWAYRTAYKTPIGMTPYQMVYGKTCHLPVELEFKSHWAIRKWNMDLQSAGVRRQIQLAELEEWREKAYHSAKLYKERTKRWHDKRIKIKTFKPGDKVLLFNSRIRLFGHGKLRSKWEGPFLVLDAADHGAITLQDEDGKVFKANGQRLKVFLEPEMPQLEEVDVYELQGTA</sequence>
<organism evidence="8 9">
    <name type="scientific">Paspalum notatum var. saurae</name>
    <dbReference type="NCBI Taxonomy" id="547442"/>
    <lineage>
        <taxon>Eukaryota</taxon>
        <taxon>Viridiplantae</taxon>
        <taxon>Streptophyta</taxon>
        <taxon>Embryophyta</taxon>
        <taxon>Tracheophyta</taxon>
        <taxon>Spermatophyta</taxon>
        <taxon>Magnoliopsida</taxon>
        <taxon>Liliopsida</taxon>
        <taxon>Poales</taxon>
        <taxon>Poaceae</taxon>
        <taxon>PACMAD clade</taxon>
        <taxon>Panicoideae</taxon>
        <taxon>Andropogonodae</taxon>
        <taxon>Paspaleae</taxon>
        <taxon>Paspalinae</taxon>
        <taxon>Paspalum</taxon>
    </lineage>
</organism>
<gene>
    <name evidence="8" type="ORF">U9M48_039509</name>
</gene>
<dbReference type="Gene3D" id="3.10.10.10">
    <property type="entry name" value="HIV Type 1 Reverse Transcriptase, subunit A, domain 1"/>
    <property type="match status" value="1"/>
</dbReference>
<dbReference type="InterPro" id="IPR012337">
    <property type="entry name" value="RNaseH-like_sf"/>
</dbReference>
<dbReference type="PANTHER" id="PTHR37984">
    <property type="entry name" value="PROTEIN CBG26694"/>
    <property type="match status" value="1"/>
</dbReference>
<dbReference type="PROSITE" id="PS50994">
    <property type="entry name" value="INTEGRASE"/>
    <property type="match status" value="1"/>
</dbReference>
<dbReference type="EMBL" id="CP144753">
    <property type="protein sequence ID" value="WVZ93538.1"/>
    <property type="molecule type" value="Genomic_DNA"/>
</dbReference>
<dbReference type="CDD" id="cd01647">
    <property type="entry name" value="RT_LTR"/>
    <property type="match status" value="1"/>
</dbReference>
<evidence type="ECO:0000313" key="9">
    <source>
        <dbReference type="Proteomes" id="UP001341281"/>
    </source>
</evidence>
<dbReference type="FunFam" id="3.30.70.270:FF:000020">
    <property type="entry name" value="Transposon Tf2-6 polyprotein-like Protein"/>
    <property type="match status" value="1"/>
</dbReference>
<dbReference type="InterPro" id="IPR050951">
    <property type="entry name" value="Retrovirus_Pol_polyprotein"/>
</dbReference>
<dbReference type="PANTHER" id="PTHR37984:SF5">
    <property type="entry name" value="PROTEIN NYNRIN-LIKE"/>
    <property type="match status" value="1"/>
</dbReference>
<dbReference type="Gene3D" id="1.10.340.70">
    <property type="match status" value="1"/>
</dbReference>
<dbReference type="InterPro" id="IPR043502">
    <property type="entry name" value="DNA/RNA_pol_sf"/>
</dbReference>
<dbReference type="InterPro" id="IPR041373">
    <property type="entry name" value="RT_RNaseH"/>
</dbReference>
<dbReference type="GO" id="GO:0004519">
    <property type="term" value="F:endonuclease activity"/>
    <property type="evidence" value="ECO:0007669"/>
    <property type="project" value="UniProtKB-KW"/>
</dbReference>
<dbReference type="CDD" id="cd09274">
    <property type="entry name" value="RNase_HI_RT_Ty3"/>
    <property type="match status" value="1"/>
</dbReference>
<keyword evidence="6" id="KW-0695">RNA-directed DNA polymerase</keyword>
<evidence type="ECO:0000256" key="1">
    <source>
        <dbReference type="ARBA" id="ARBA00022679"/>
    </source>
</evidence>
<dbReference type="Gene3D" id="3.30.70.270">
    <property type="match status" value="2"/>
</dbReference>
<keyword evidence="9" id="KW-1185">Reference proteome</keyword>
<dbReference type="Proteomes" id="UP001341281">
    <property type="component" value="Chromosome 09"/>
</dbReference>
<evidence type="ECO:0000256" key="4">
    <source>
        <dbReference type="ARBA" id="ARBA00022759"/>
    </source>
</evidence>
<dbReference type="SUPFAM" id="SSF56672">
    <property type="entry name" value="DNA/RNA polymerases"/>
    <property type="match status" value="1"/>
</dbReference>
<protein>
    <recommendedName>
        <fullName evidence="7">Integrase catalytic domain-containing protein</fullName>
    </recommendedName>
</protein>
<dbReference type="GO" id="GO:0015074">
    <property type="term" value="P:DNA integration"/>
    <property type="evidence" value="ECO:0007669"/>
    <property type="project" value="InterPro"/>
</dbReference>
<dbReference type="Pfam" id="PF00078">
    <property type="entry name" value="RVT_1"/>
    <property type="match status" value="1"/>
</dbReference>
<evidence type="ECO:0000256" key="5">
    <source>
        <dbReference type="ARBA" id="ARBA00022801"/>
    </source>
</evidence>
<proteinExistence type="predicted"/>
<dbReference type="InterPro" id="IPR036397">
    <property type="entry name" value="RNaseH_sf"/>
</dbReference>
<evidence type="ECO:0000256" key="3">
    <source>
        <dbReference type="ARBA" id="ARBA00022722"/>
    </source>
</evidence>